<dbReference type="SMART" id="SM00530">
    <property type="entry name" value="HTH_XRE"/>
    <property type="match status" value="1"/>
</dbReference>
<dbReference type="PROSITE" id="PS50943">
    <property type="entry name" value="HTH_CROC1"/>
    <property type="match status" value="1"/>
</dbReference>
<dbReference type="Pfam" id="PF13560">
    <property type="entry name" value="HTH_31"/>
    <property type="match status" value="1"/>
</dbReference>
<accession>A0ABS5GGB4</accession>
<evidence type="ECO:0000259" key="1">
    <source>
        <dbReference type="PROSITE" id="PS50943"/>
    </source>
</evidence>
<dbReference type="InterPro" id="IPR010982">
    <property type="entry name" value="Lambda_DNA-bd_dom_sf"/>
</dbReference>
<feature type="domain" description="HTH cro/C1-type" evidence="1">
    <location>
        <begin position="12"/>
        <end position="66"/>
    </location>
</feature>
<evidence type="ECO:0000313" key="3">
    <source>
        <dbReference type="Proteomes" id="UP001314635"/>
    </source>
</evidence>
<comment type="caution">
    <text evidence="2">The sequence shown here is derived from an EMBL/GenBank/DDBJ whole genome shotgun (WGS) entry which is preliminary data.</text>
</comment>
<organism evidence="2 3">
    <name type="scientific">Bradyrhizobium denitrificans</name>
    <dbReference type="NCBI Taxonomy" id="2734912"/>
    <lineage>
        <taxon>Bacteria</taxon>
        <taxon>Pseudomonadati</taxon>
        <taxon>Pseudomonadota</taxon>
        <taxon>Alphaproteobacteria</taxon>
        <taxon>Hyphomicrobiales</taxon>
        <taxon>Nitrobacteraceae</taxon>
        <taxon>Bradyrhizobium</taxon>
    </lineage>
</organism>
<dbReference type="SUPFAM" id="SSF47413">
    <property type="entry name" value="lambda repressor-like DNA-binding domains"/>
    <property type="match status" value="1"/>
</dbReference>
<sequence>MGARSEALRALIRDRRKAAGLTQAQLAKRLGRYQSYVAMIEGGELRVDLLEFLEIAKATGFDPALAIRELTKTSET</sequence>
<gene>
    <name evidence="2" type="ORF">JQ619_31815</name>
</gene>
<proteinExistence type="predicted"/>
<evidence type="ECO:0000313" key="2">
    <source>
        <dbReference type="EMBL" id="MBR1140355.1"/>
    </source>
</evidence>
<dbReference type="Gene3D" id="1.10.260.40">
    <property type="entry name" value="lambda repressor-like DNA-binding domains"/>
    <property type="match status" value="1"/>
</dbReference>
<reference evidence="3" key="1">
    <citation type="journal article" date="2021" name="ISME J.">
        <title>Evolutionary origin and ecological implication of a unique nif island in free-living Bradyrhizobium lineages.</title>
        <authorList>
            <person name="Tao J."/>
        </authorList>
    </citation>
    <scope>NUCLEOTIDE SEQUENCE [LARGE SCALE GENOMIC DNA]</scope>
    <source>
        <strain evidence="3">SZCCT0094</strain>
    </source>
</reference>
<protein>
    <submittedName>
        <fullName evidence="2">Helix-turn-helix transcriptional regulator</fullName>
    </submittedName>
</protein>
<dbReference type="CDD" id="cd00093">
    <property type="entry name" value="HTH_XRE"/>
    <property type="match status" value="1"/>
</dbReference>
<name>A0ABS5GGB4_9BRAD</name>
<dbReference type="Proteomes" id="UP001314635">
    <property type="component" value="Unassembled WGS sequence"/>
</dbReference>
<dbReference type="EMBL" id="JAFCLK010000039">
    <property type="protein sequence ID" value="MBR1140355.1"/>
    <property type="molecule type" value="Genomic_DNA"/>
</dbReference>
<dbReference type="RefSeq" id="WP_172242416.1">
    <property type="nucleotide sequence ID" value="NZ_JABFDP010000038.1"/>
</dbReference>
<keyword evidence="3" id="KW-1185">Reference proteome</keyword>
<dbReference type="InterPro" id="IPR001387">
    <property type="entry name" value="Cro/C1-type_HTH"/>
</dbReference>